<dbReference type="EMBL" id="NMVO01000016">
    <property type="protein sequence ID" value="OYO10793.1"/>
    <property type="molecule type" value="Genomic_DNA"/>
</dbReference>
<reference evidence="7 8" key="1">
    <citation type="submission" date="2017-07" db="EMBL/GenBank/DDBJ databases">
        <title>Draft whole genome sequences of clinical Proprionibacteriaceae strains.</title>
        <authorList>
            <person name="Bernier A.-M."/>
            <person name="Bernard K."/>
            <person name="Domingo M.-C."/>
        </authorList>
    </citation>
    <scope>NUCLEOTIDE SEQUENCE [LARGE SCALE GENOMIC DNA]</scope>
    <source>
        <strain evidence="7 8">NML 030167</strain>
    </source>
</reference>
<keyword evidence="2 4" id="KW-0560">Oxidoreductase</keyword>
<dbReference type="Proteomes" id="UP000215896">
    <property type="component" value="Unassembled WGS sequence"/>
</dbReference>
<keyword evidence="8" id="KW-1185">Reference proteome</keyword>
<evidence type="ECO:0000313" key="8">
    <source>
        <dbReference type="Proteomes" id="UP000215896"/>
    </source>
</evidence>
<dbReference type="InterPro" id="IPR050223">
    <property type="entry name" value="D-isomer_2-hydroxyacid_DH"/>
</dbReference>
<evidence type="ECO:0000259" key="5">
    <source>
        <dbReference type="Pfam" id="PF00389"/>
    </source>
</evidence>
<dbReference type="OrthoDB" id="117809at2"/>
<dbReference type="SUPFAM" id="SSF51735">
    <property type="entry name" value="NAD(P)-binding Rossmann-fold domains"/>
    <property type="match status" value="1"/>
</dbReference>
<dbReference type="GO" id="GO:0030267">
    <property type="term" value="F:glyoxylate reductase (NADPH) activity"/>
    <property type="evidence" value="ECO:0007669"/>
    <property type="project" value="TreeGrafter"/>
</dbReference>
<dbReference type="InterPro" id="IPR006140">
    <property type="entry name" value="D-isomer_DH_NAD-bd"/>
</dbReference>
<dbReference type="Gene3D" id="3.40.50.720">
    <property type="entry name" value="NAD(P)-binding Rossmann-like Domain"/>
    <property type="match status" value="2"/>
</dbReference>
<evidence type="ECO:0000313" key="7">
    <source>
        <dbReference type="EMBL" id="OYO10793.1"/>
    </source>
</evidence>
<gene>
    <name evidence="7" type="ORF">CGZ94_17335</name>
</gene>
<dbReference type="PANTHER" id="PTHR10996">
    <property type="entry name" value="2-HYDROXYACID DEHYDROGENASE-RELATED"/>
    <property type="match status" value="1"/>
</dbReference>
<keyword evidence="3" id="KW-0520">NAD</keyword>
<accession>A0A255G978</accession>
<evidence type="ECO:0000256" key="1">
    <source>
        <dbReference type="ARBA" id="ARBA00005854"/>
    </source>
</evidence>
<protein>
    <submittedName>
        <fullName evidence="7">Hydroxyacid dehydrogenase</fullName>
    </submittedName>
</protein>
<sequence>MNRETYEAKFDRVRRRRLESLVTLGDPAWTADLDSERVRARLGRVEVLITGWGAERITGRHLSLMPRLRGLFHCAGTVRPIISDGFWERGIVVSNAADANAVPVAEFTLAAVIMAGKKVPFLANDVRATWGDWAYISRFGELSNLGRTVGVVGLSRIGRRVVTLLQQLEDITVLVADPYADPAETAALGGQIRNLEEMLPALDVLSLHAPALPSTRHMIGAAQLALLPDHATVINTARGSLIDTQALERECASGRLNAILDVIEPEPLQADSVLYRLPNVMLTPHVAGSLGSELYRMTDSALDEVERFITGRPLVSQITSETFKVSA</sequence>
<evidence type="ECO:0000256" key="4">
    <source>
        <dbReference type="RuleBase" id="RU003719"/>
    </source>
</evidence>
<feature type="domain" description="D-isomer specific 2-hydroxyacid dehydrogenase NAD-binding" evidence="6">
    <location>
        <begin position="110"/>
        <end position="287"/>
    </location>
</feature>
<dbReference type="GO" id="GO:0051287">
    <property type="term" value="F:NAD binding"/>
    <property type="evidence" value="ECO:0007669"/>
    <property type="project" value="InterPro"/>
</dbReference>
<dbReference type="AlphaFoldDB" id="A0A255G978"/>
<evidence type="ECO:0000259" key="6">
    <source>
        <dbReference type="Pfam" id="PF02826"/>
    </source>
</evidence>
<dbReference type="Pfam" id="PF00389">
    <property type="entry name" value="2-Hacid_dh"/>
    <property type="match status" value="1"/>
</dbReference>
<comment type="similarity">
    <text evidence="1 4">Belongs to the D-isomer specific 2-hydroxyacid dehydrogenase family.</text>
</comment>
<dbReference type="Pfam" id="PF02826">
    <property type="entry name" value="2-Hacid_dh_C"/>
    <property type="match status" value="1"/>
</dbReference>
<dbReference type="CDD" id="cd12167">
    <property type="entry name" value="2-Hacid_dh_8"/>
    <property type="match status" value="1"/>
</dbReference>
<evidence type="ECO:0000256" key="3">
    <source>
        <dbReference type="ARBA" id="ARBA00023027"/>
    </source>
</evidence>
<dbReference type="GO" id="GO:0016618">
    <property type="term" value="F:hydroxypyruvate reductase [NAD(P)H] activity"/>
    <property type="evidence" value="ECO:0007669"/>
    <property type="project" value="TreeGrafter"/>
</dbReference>
<dbReference type="SUPFAM" id="SSF52283">
    <property type="entry name" value="Formate/glycerate dehydrogenase catalytic domain-like"/>
    <property type="match status" value="1"/>
</dbReference>
<proteinExistence type="inferred from homology"/>
<dbReference type="PANTHER" id="PTHR10996:SF178">
    <property type="entry name" value="2-HYDROXYACID DEHYDROGENASE YGL185C-RELATED"/>
    <property type="match status" value="1"/>
</dbReference>
<dbReference type="InterPro" id="IPR006139">
    <property type="entry name" value="D-isomer_2_OHA_DH_cat_dom"/>
</dbReference>
<name>A0A255G978_9ACTN</name>
<comment type="caution">
    <text evidence="7">The sequence shown here is derived from an EMBL/GenBank/DDBJ whole genome shotgun (WGS) entry which is preliminary data.</text>
</comment>
<dbReference type="InterPro" id="IPR036291">
    <property type="entry name" value="NAD(P)-bd_dom_sf"/>
</dbReference>
<feature type="domain" description="D-isomer specific 2-hydroxyacid dehydrogenase catalytic" evidence="5">
    <location>
        <begin position="30"/>
        <end position="316"/>
    </location>
</feature>
<organism evidence="7 8">
    <name type="scientific">Enemella evansiae</name>
    <dbReference type="NCBI Taxonomy" id="2016499"/>
    <lineage>
        <taxon>Bacteria</taxon>
        <taxon>Bacillati</taxon>
        <taxon>Actinomycetota</taxon>
        <taxon>Actinomycetes</taxon>
        <taxon>Propionibacteriales</taxon>
        <taxon>Propionibacteriaceae</taxon>
        <taxon>Enemella</taxon>
    </lineage>
</organism>
<dbReference type="GO" id="GO:0005829">
    <property type="term" value="C:cytosol"/>
    <property type="evidence" value="ECO:0007669"/>
    <property type="project" value="TreeGrafter"/>
</dbReference>
<evidence type="ECO:0000256" key="2">
    <source>
        <dbReference type="ARBA" id="ARBA00023002"/>
    </source>
</evidence>